<name>A0A914I9E6_GLORO</name>
<protein>
    <submittedName>
        <fullName evidence="3">Uncharacterized protein</fullName>
    </submittedName>
</protein>
<feature type="region of interest" description="Disordered" evidence="1">
    <location>
        <begin position="40"/>
        <end position="63"/>
    </location>
</feature>
<reference evidence="3" key="1">
    <citation type="submission" date="2022-11" db="UniProtKB">
        <authorList>
            <consortium name="WormBaseParasite"/>
        </authorList>
    </citation>
    <scope>IDENTIFICATION</scope>
</reference>
<evidence type="ECO:0000313" key="2">
    <source>
        <dbReference type="Proteomes" id="UP000887572"/>
    </source>
</evidence>
<sequence>MAFNFSKGYGPLYFDDVTRFNATEPYDPRILAAFNDWVLENRPKPPPTPPGSPPQNQAEIQLPIPVIGQDIAPPLNYGNEPPPPGLELENDDGFVEEEELGPEPLHHQNVVYLPNVHFPPPPPPQVMHHVYLQPPAHLPAHQFHMAPPPVGQRFFWPPPPPAGHRLYMHPPPPAFQQLFMQPPPPGWQQHRFHMPPPPVAFHPVHIPPPPLPVFFFAKLKFLNGPIFSVAKCATAICWPKSNCTSTPAQPDSSSMAYETVAWTTGGSASERSKALKKRDDGNQEFFPI</sequence>
<keyword evidence="2" id="KW-1185">Reference proteome</keyword>
<dbReference type="WBParaSite" id="Gr19_v10_g7915.t1">
    <property type="protein sequence ID" value="Gr19_v10_g7915.t1"/>
    <property type="gene ID" value="Gr19_v10_g7915"/>
</dbReference>
<evidence type="ECO:0000313" key="3">
    <source>
        <dbReference type="WBParaSite" id="Gr19_v10_g7915.t1"/>
    </source>
</evidence>
<feature type="compositionally biased region" description="Pro residues" evidence="1">
    <location>
        <begin position="44"/>
        <end position="53"/>
    </location>
</feature>
<dbReference type="Proteomes" id="UP000887572">
    <property type="component" value="Unplaced"/>
</dbReference>
<organism evidence="2 3">
    <name type="scientific">Globodera rostochiensis</name>
    <name type="common">Golden nematode worm</name>
    <name type="synonym">Heterodera rostochiensis</name>
    <dbReference type="NCBI Taxonomy" id="31243"/>
    <lineage>
        <taxon>Eukaryota</taxon>
        <taxon>Metazoa</taxon>
        <taxon>Ecdysozoa</taxon>
        <taxon>Nematoda</taxon>
        <taxon>Chromadorea</taxon>
        <taxon>Rhabditida</taxon>
        <taxon>Tylenchina</taxon>
        <taxon>Tylenchomorpha</taxon>
        <taxon>Tylenchoidea</taxon>
        <taxon>Heteroderidae</taxon>
        <taxon>Heteroderinae</taxon>
        <taxon>Globodera</taxon>
    </lineage>
</organism>
<dbReference type="AlphaFoldDB" id="A0A914I9E6"/>
<proteinExistence type="predicted"/>
<evidence type="ECO:0000256" key="1">
    <source>
        <dbReference type="SAM" id="MobiDB-lite"/>
    </source>
</evidence>
<accession>A0A914I9E6</accession>
<feature type="region of interest" description="Disordered" evidence="1">
    <location>
        <begin position="266"/>
        <end position="288"/>
    </location>
</feature>
<feature type="compositionally biased region" description="Basic and acidic residues" evidence="1">
    <location>
        <begin position="270"/>
        <end position="281"/>
    </location>
</feature>